<keyword evidence="2 3" id="KW-0808">Transferase</keyword>
<dbReference type="PANTHER" id="PTHR30160:SF1">
    <property type="entry name" value="LIPOPOLYSACCHARIDE 1,2-N-ACETYLGLUCOSAMINETRANSFERASE-RELATED"/>
    <property type="match status" value="1"/>
</dbReference>
<dbReference type="InterPro" id="IPR011916">
    <property type="entry name" value="LipoPS_heptosylTferase-III"/>
</dbReference>
<reference evidence="4" key="1">
    <citation type="submission" date="2017-04" db="EMBL/GenBank/DDBJ databases">
        <authorList>
            <person name="Varghese N."/>
            <person name="Submissions S."/>
        </authorList>
    </citation>
    <scope>NUCLEOTIDE SEQUENCE [LARGE SCALE GENOMIC DNA]</scope>
    <source>
        <strain evidence="4">DSM 22618</strain>
    </source>
</reference>
<dbReference type="InterPro" id="IPR051199">
    <property type="entry name" value="LPS_LOS_Heptosyltrfase"/>
</dbReference>
<dbReference type="Pfam" id="PF01075">
    <property type="entry name" value="Glyco_transf_9"/>
    <property type="match status" value="1"/>
</dbReference>
<keyword evidence="4" id="KW-1185">Reference proteome</keyword>
<dbReference type="STRING" id="1123014.SAMN02745746_00788"/>
<evidence type="ECO:0000313" key="3">
    <source>
        <dbReference type="EMBL" id="SMF02267.1"/>
    </source>
</evidence>
<organism evidence="3 4">
    <name type="scientific">Pseudogulbenkiania subflava DSM 22618</name>
    <dbReference type="NCBI Taxonomy" id="1123014"/>
    <lineage>
        <taxon>Bacteria</taxon>
        <taxon>Pseudomonadati</taxon>
        <taxon>Pseudomonadota</taxon>
        <taxon>Betaproteobacteria</taxon>
        <taxon>Neisseriales</taxon>
        <taxon>Chromobacteriaceae</taxon>
        <taxon>Pseudogulbenkiania</taxon>
    </lineage>
</organism>
<dbReference type="GO" id="GO:0008713">
    <property type="term" value="F:ADP-heptose-lipopolysaccharide heptosyltransferase activity"/>
    <property type="evidence" value="ECO:0007669"/>
    <property type="project" value="TreeGrafter"/>
</dbReference>
<dbReference type="AlphaFoldDB" id="A0A1Y6BB27"/>
<name>A0A1Y6BB27_9NEIS</name>
<dbReference type="GO" id="GO:0009244">
    <property type="term" value="P:lipopolysaccharide core region biosynthetic process"/>
    <property type="evidence" value="ECO:0007669"/>
    <property type="project" value="TreeGrafter"/>
</dbReference>
<dbReference type="Gene3D" id="3.40.50.2000">
    <property type="entry name" value="Glycogen Phosphorylase B"/>
    <property type="match status" value="2"/>
</dbReference>
<dbReference type="InterPro" id="IPR002201">
    <property type="entry name" value="Glyco_trans_9"/>
</dbReference>
<dbReference type="RefSeq" id="WP_085275131.1">
    <property type="nucleotide sequence ID" value="NZ_FXAG01000003.1"/>
</dbReference>
<protein>
    <submittedName>
        <fullName evidence="3">Heptosyltransferase-3</fullName>
    </submittedName>
</protein>
<gene>
    <name evidence="3" type="ORF">SAMN02745746_00788</name>
</gene>
<dbReference type="EMBL" id="FXAG01000003">
    <property type="protein sequence ID" value="SMF02267.1"/>
    <property type="molecule type" value="Genomic_DNA"/>
</dbReference>
<dbReference type="PANTHER" id="PTHR30160">
    <property type="entry name" value="TETRAACYLDISACCHARIDE 4'-KINASE-RELATED"/>
    <property type="match status" value="1"/>
</dbReference>
<sequence length="358" mass="40289">MNAVPSPRRILVIKLRHHGDVLLATPVARTLKSRFPTSRIDMLVYKETSPILDGNQDLEHVWTLDRGLRGWRRLAHQMRLLMTLRQQRYDWVIHLSDQWQGAVLARLLSKQKAIGFDYPKRKGSRWAQFFTHLAPVAPSNTCHTVEQNLMALLPLGITAHADEARCHLPVTDASLTSVRQKLAVLGVKTPYIAVHPASRWFFKCWEDERFAQVIQTLAEEGWPIVLTSAPDRQERELIKAIMGHTRSEQIVSLAGQLSLPELAAVIHDARLFLGVDSVPMHMAAALGKDTVALFGPSKVNEWRPWMTRFRLVYAADYGPLIDPDAVDTSTNQRYLANIPVEPVLAAAHELLARGNPAA</sequence>
<evidence type="ECO:0000256" key="2">
    <source>
        <dbReference type="ARBA" id="ARBA00022679"/>
    </source>
</evidence>
<evidence type="ECO:0000256" key="1">
    <source>
        <dbReference type="ARBA" id="ARBA00022676"/>
    </source>
</evidence>
<dbReference type="Proteomes" id="UP000192920">
    <property type="component" value="Unassembled WGS sequence"/>
</dbReference>
<dbReference type="GO" id="GO:0005829">
    <property type="term" value="C:cytosol"/>
    <property type="evidence" value="ECO:0007669"/>
    <property type="project" value="TreeGrafter"/>
</dbReference>
<accession>A0A1Y6BB27</accession>
<dbReference type="NCBIfam" id="TIGR02201">
    <property type="entry name" value="heptsyl_trn_III"/>
    <property type="match status" value="1"/>
</dbReference>
<dbReference type="SUPFAM" id="SSF53756">
    <property type="entry name" value="UDP-Glycosyltransferase/glycogen phosphorylase"/>
    <property type="match status" value="1"/>
</dbReference>
<proteinExistence type="predicted"/>
<evidence type="ECO:0000313" key="4">
    <source>
        <dbReference type="Proteomes" id="UP000192920"/>
    </source>
</evidence>
<dbReference type="CDD" id="cd03789">
    <property type="entry name" value="GT9_LPS_heptosyltransferase"/>
    <property type="match status" value="1"/>
</dbReference>
<keyword evidence="1" id="KW-0328">Glycosyltransferase</keyword>